<keyword evidence="3" id="KW-0805">Transcription regulation</keyword>
<evidence type="ECO:0000256" key="2">
    <source>
        <dbReference type="ARBA" id="ARBA00006403"/>
    </source>
</evidence>
<dbReference type="InterPro" id="IPR000232">
    <property type="entry name" value="HSF_DNA-bd"/>
</dbReference>
<protein>
    <recommendedName>
        <fullName evidence="8">HSF-type DNA-binding domain-containing protein</fullName>
    </recommendedName>
</protein>
<keyword evidence="10" id="KW-1185">Reference proteome</keyword>
<evidence type="ECO:0000313" key="9">
    <source>
        <dbReference type="EMBL" id="KAK4810268.1"/>
    </source>
</evidence>
<evidence type="ECO:0000256" key="1">
    <source>
        <dbReference type="ARBA" id="ARBA00004123"/>
    </source>
</evidence>
<dbReference type="SUPFAM" id="SSF46785">
    <property type="entry name" value="Winged helix' DNA-binding domain"/>
    <property type="match status" value="1"/>
</dbReference>
<organism evidence="9 10">
    <name type="scientific">Mycteria americana</name>
    <name type="common">Wood stork</name>
    <dbReference type="NCBI Taxonomy" id="33587"/>
    <lineage>
        <taxon>Eukaryota</taxon>
        <taxon>Metazoa</taxon>
        <taxon>Chordata</taxon>
        <taxon>Craniata</taxon>
        <taxon>Vertebrata</taxon>
        <taxon>Euteleostomi</taxon>
        <taxon>Archelosauria</taxon>
        <taxon>Archosauria</taxon>
        <taxon>Dinosauria</taxon>
        <taxon>Saurischia</taxon>
        <taxon>Theropoda</taxon>
        <taxon>Coelurosauria</taxon>
        <taxon>Aves</taxon>
        <taxon>Neognathae</taxon>
        <taxon>Neoaves</taxon>
        <taxon>Aequornithes</taxon>
        <taxon>Ciconiiformes</taxon>
        <taxon>Ciconiidae</taxon>
        <taxon>Mycteria</taxon>
    </lineage>
</organism>
<dbReference type="EMBL" id="JAUNZN010000019">
    <property type="protein sequence ID" value="KAK4810268.1"/>
    <property type="molecule type" value="Genomic_DNA"/>
</dbReference>
<dbReference type="FunFam" id="1.10.10.10:FF:000349">
    <property type="entry name" value="Heat shock transcription factor, Y-linked"/>
    <property type="match status" value="1"/>
</dbReference>
<keyword evidence="4" id="KW-0238">DNA-binding</keyword>
<dbReference type="GO" id="GO:0003700">
    <property type="term" value="F:DNA-binding transcription factor activity"/>
    <property type="evidence" value="ECO:0007669"/>
    <property type="project" value="InterPro"/>
</dbReference>
<gene>
    <name evidence="9" type="ORF">QYF61_015152</name>
</gene>
<evidence type="ECO:0000256" key="7">
    <source>
        <dbReference type="SAM" id="MobiDB-lite"/>
    </source>
</evidence>
<feature type="compositionally biased region" description="Polar residues" evidence="7">
    <location>
        <begin position="1"/>
        <end position="11"/>
    </location>
</feature>
<keyword evidence="5" id="KW-0804">Transcription</keyword>
<dbReference type="Proteomes" id="UP001333110">
    <property type="component" value="Unassembled WGS sequence"/>
</dbReference>
<dbReference type="Gene3D" id="1.10.10.10">
    <property type="entry name" value="Winged helix-like DNA-binding domain superfamily/Winged helix DNA-binding domain"/>
    <property type="match status" value="1"/>
</dbReference>
<dbReference type="InterPro" id="IPR036390">
    <property type="entry name" value="WH_DNA-bd_sf"/>
</dbReference>
<comment type="similarity">
    <text evidence="2">Belongs to the HSF family.</text>
</comment>
<dbReference type="GO" id="GO:0043565">
    <property type="term" value="F:sequence-specific DNA binding"/>
    <property type="evidence" value="ECO:0007669"/>
    <property type="project" value="InterPro"/>
</dbReference>
<proteinExistence type="inferred from homology"/>
<feature type="region of interest" description="Disordered" evidence="7">
    <location>
        <begin position="1"/>
        <end position="75"/>
    </location>
</feature>
<dbReference type="PANTHER" id="PTHR10015:SF336">
    <property type="entry name" value="HEAT SHOCK TRANSCRIPTION FACTOR, Y-LINKED"/>
    <property type="match status" value="1"/>
</dbReference>
<reference evidence="9 10" key="1">
    <citation type="journal article" date="2023" name="J. Hered.">
        <title>Chromosome-level genome of the wood stork (Mycteria americana) provides insight into avian chromosome evolution.</title>
        <authorList>
            <person name="Flamio R. Jr."/>
            <person name="Ramstad K.M."/>
        </authorList>
    </citation>
    <scope>NUCLEOTIDE SEQUENCE [LARGE SCALE GENOMIC DNA]</scope>
    <source>
        <strain evidence="9">JAX WOST 10</strain>
    </source>
</reference>
<sequence>MELSSLETSCDSVLDKGVDLSGSTSPLRPAYDKRAASDTAFGLPVEERSSQTSTKQPWSKREHLNSSEESSSKGDASTCLSFLKKLWDVVESDRFESIWWGDNGKCVVIHEELFEEEVLARRGHLRIFESESMKSFTHHLHLYGFTRKLWDFQNLGSRNDLLAEETAQEFHFYYNPNFRRHFPHPLMKYKRSFGPKNQTPAGFSPNMALHARHRKRKPDVELAWETTSEEESDLFLAGPRENMHTSAPRKAAPAKRRARAATGVRHASPSTCTAALTNSDPAAAVGRAKLSPLAPSLLLQHSGPGPAGVQGAAPAAASPGRAMPAVPNSHFVPGLAPPTSPAVLAAAAPLSMPRPPRGQTPPYCHCPTCTCGPNSEPAGDGLGPQPGAC</sequence>
<name>A0AAN7MIP9_MYCAM</name>
<comment type="caution">
    <text evidence="9">The sequence shown here is derived from an EMBL/GenBank/DDBJ whole genome shotgun (WGS) entry which is preliminary data.</text>
</comment>
<dbReference type="Pfam" id="PF00447">
    <property type="entry name" value="HSF_DNA-bind"/>
    <property type="match status" value="1"/>
</dbReference>
<evidence type="ECO:0000256" key="5">
    <source>
        <dbReference type="ARBA" id="ARBA00023163"/>
    </source>
</evidence>
<dbReference type="InterPro" id="IPR036388">
    <property type="entry name" value="WH-like_DNA-bd_sf"/>
</dbReference>
<comment type="subcellular location">
    <subcellularLocation>
        <location evidence="1">Nucleus</location>
    </subcellularLocation>
</comment>
<evidence type="ECO:0000313" key="10">
    <source>
        <dbReference type="Proteomes" id="UP001333110"/>
    </source>
</evidence>
<dbReference type="AlphaFoldDB" id="A0AAN7MIP9"/>
<accession>A0AAN7MIP9</accession>
<dbReference type="GO" id="GO:0005634">
    <property type="term" value="C:nucleus"/>
    <property type="evidence" value="ECO:0007669"/>
    <property type="project" value="UniProtKB-SubCell"/>
</dbReference>
<evidence type="ECO:0000256" key="3">
    <source>
        <dbReference type="ARBA" id="ARBA00023015"/>
    </source>
</evidence>
<dbReference type="PANTHER" id="PTHR10015">
    <property type="entry name" value="HEAT SHOCK TRANSCRIPTION FACTOR"/>
    <property type="match status" value="1"/>
</dbReference>
<feature type="compositionally biased region" description="Basic and acidic residues" evidence="7">
    <location>
        <begin position="59"/>
        <end position="72"/>
    </location>
</feature>
<evidence type="ECO:0000256" key="6">
    <source>
        <dbReference type="ARBA" id="ARBA00023242"/>
    </source>
</evidence>
<evidence type="ECO:0000259" key="8">
    <source>
        <dbReference type="Pfam" id="PF00447"/>
    </source>
</evidence>
<evidence type="ECO:0000256" key="4">
    <source>
        <dbReference type="ARBA" id="ARBA00023125"/>
    </source>
</evidence>
<feature type="domain" description="HSF-type DNA-binding" evidence="8">
    <location>
        <begin position="82"/>
        <end position="191"/>
    </location>
</feature>
<keyword evidence="6" id="KW-0539">Nucleus</keyword>